<gene>
    <name evidence="1" type="ORF">CCMP2556_LOCUS6420</name>
</gene>
<dbReference type="SUPFAM" id="SSF53335">
    <property type="entry name" value="S-adenosyl-L-methionine-dependent methyltransferases"/>
    <property type="match status" value="1"/>
</dbReference>
<dbReference type="Pfam" id="PF10294">
    <property type="entry name" value="Methyltransf_16"/>
    <property type="match status" value="1"/>
</dbReference>
<name>A0ABP0IFG1_9DINO</name>
<protein>
    <recommendedName>
        <fullName evidence="3">Calmodulin-lysine N-methyltransferase</fullName>
    </recommendedName>
</protein>
<dbReference type="InterPro" id="IPR029063">
    <property type="entry name" value="SAM-dependent_MTases_sf"/>
</dbReference>
<evidence type="ECO:0000313" key="1">
    <source>
        <dbReference type="EMBL" id="CAK9001337.1"/>
    </source>
</evidence>
<accession>A0ABP0IFG1</accession>
<reference evidence="1 2" key="1">
    <citation type="submission" date="2024-02" db="EMBL/GenBank/DDBJ databases">
        <authorList>
            <person name="Chen Y."/>
            <person name="Shah S."/>
            <person name="Dougan E. K."/>
            <person name="Thang M."/>
            <person name="Chan C."/>
        </authorList>
    </citation>
    <scope>NUCLEOTIDE SEQUENCE [LARGE SCALE GENOMIC DNA]</scope>
</reference>
<dbReference type="PANTHER" id="PTHR14614:SF109">
    <property type="entry name" value="RIBOSOMAL LYSINE N-METHYLTRANSFERASE 5"/>
    <property type="match status" value="1"/>
</dbReference>
<dbReference type="InterPro" id="IPR019410">
    <property type="entry name" value="Methyltransf_16"/>
</dbReference>
<evidence type="ECO:0000313" key="2">
    <source>
        <dbReference type="Proteomes" id="UP001642484"/>
    </source>
</evidence>
<proteinExistence type="predicted"/>
<sequence>MAACEEGPVELQSPFLEMPELPELFAALGEGMGGPPPGIPAALWGSMCKKRLQDMHESNHLTVSEREEHLTKRQFHVPGRGKRTLTLQEDPTGKFGGSCGSGTVLWPAAMALVEHLDGEVEKSCLNCRVLELGAGVGAVGLFLALFKGCEVWLTEAPEQLPLLVRNVNENSPDGLDLQVAPLKWGDKEALEQLAALGRFDMIVGSDVTYRPECLSDLLSTAHQLMSPQGRFFSQPSRPAR</sequence>
<dbReference type="PANTHER" id="PTHR14614">
    <property type="entry name" value="HEPATOCELLULAR CARCINOMA-ASSOCIATED ANTIGEN"/>
    <property type="match status" value="1"/>
</dbReference>
<keyword evidence="2" id="KW-1185">Reference proteome</keyword>
<dbReference type="CDD" id="cd02440">
    <property type="entry name" value="AdoMet_MTases"/>
    <property type="match status" value="1"/>
</dbReference>
<evidence type="ECO:0008006" key="3">
    <source>
        <dbReference type="Google" id="ProtNLM"/>
    </source>
</evidence>
<dbReference type="EMBL" id="CAXAMN010002780">
    <property type="protein sequence ID" value="CAK9001337.1"/>
    <property type="molecule type" value="Genomic_DNA"/>
</dbReference>
<dbReference type="Gene3D" id="3.40.50.150">
    <property type="entry name" value="Vaccinia Virus protein VP39"/>
    <property type="match status" value="1"/>
</dbReference>
<dbReference type="Proteomes" id="UP001642484">
    <property type="component" value="Unassembled WGS sequence"/>
</dbReference>
<comment type="caution">
    <text evidence="1">The sequence shown here is derived from an EMBL/GenBank/DDBJ whole genome shotgun (WGS) entry which is preliminary data.</text>
</comment>
<organism evidence="1 2">
    <name type="scientific">Durusdinium trenchii</name>
    <dbReference type="NCBI Taxonomy" id="1381693"/>
    <lineage>
        <taxon>Eukaryota</taxon>
        <taxon>Sar</taxon>
        <taxon>Alveolata</taxon>
        <taxon>Dinophyceae</taxon>
        <taxon>Suessiales</taxon>
        <taxon>Symbiodiniaceae</taxon>
        <taxon>Durusdinium</taxon>
    </lineage>
</organism>